<sequence length="69" mass="7930">MNNSKLAKQEAQLKKLNAQIKEAKITIDKNLGHKLIAKLNLDYTDLDKDTINHLINQLAHLYQASEHHE</sequence>
<reference evidence="1" key="1">
    <citation type="journal article" date="2021" name="PeerJ">
        <title>Extensive microbial diversity within the chicken gut microbiome revealed by metagenomics and culture.</title>
        <authorList>
            <person name="Gilroy R."/>
            <person name="Ravi A."/>
            <person name="Getino M."/>
            <person name="Pursley I."/>
            <person name="Horton D.L."/>
            <person name="Alikhan N.F."/>
            <person name="Baker D."/>
            <person name="Gharbi K."/>
            <person name="Hall N."/>
            <person name="Watson M."/>
            <person name="Adriaenssens E.M."/>
            <person name="Foster-Nyarko E."/>
            <person name="Jarju S."/>
            <person name="Secka A."/>
            <person name="Antonio M."/>
            <person name="Oren A."/>
            <person name="Chaudhuri R.R."/>
            <person name="La Ragione R."/>
            <person name="Hildebrand F."/>
            <person name="Pallen M.J."/>
        </authorList>
    </citation>
    <scope>NUCLEOTIDE SEQUENCE</scope>
    <source>
        <strain evidence="1">3204</strain>
    </source>
</reference>
<dbReference type="Proteomes" id="UP000824013">
    <property type="component" value="Unassembled WGS sequence"/>
</dbReference>
<proteinExistence type="predicted"/>
<accession>A0A9D1ZK88</accession>
<evidence type="ECO:0000313" key="2">
    <source>
        <dbReference type="Proteomes" id="UP000824013"/>
    </source>
</evidence>
<name>A0A9D1ZK88_9LACO</name>
<comment type="caution">
    <text evidence="1">The sequence shown here is derived from an EMBL/GenBank/DDBJ whole genome shotgun (WGS) entry which is preliminary data.</text>
</comment>
<gene>
    <name evidence="1" type="ORF">H9820_00085</name>
</gene>
<reference evidence="1" key="2">
    <citation type="submission" date="2021-04" db="EMBL/GenBank/DDBJ databases">
        <authorList>
            <person name="Gilroy R."/>
        </authorList>
    </citation>
    <scope>NUCLEOTIDE SEQUENCE</scope>
    <source>
        <strain evidence="1">3204</strain>
    </source>
</reference>
<dbReference type="AlphaFoldDB" id="A0A9D1ZK88"/>
<dbReference type="EMBL" id="DXCM01000002">
    <property type="protein sequence ID" value="HIY91325.1"/>
    <property type="molecule type" value="Genomic_DNA"/>
</dbReference>
<organism evidence="1 2">
    <name type="scientific">Candidatus Companilactobacillus pullicola</name>
    <dbReference type="NCBI Taxonomy" id="2838523"/>
    <lineage>
        <taxon>Bacteria</taxon>
        <taxon>Bacillati</taxon>
        <taxon>Bacillota</taxon>
        <taxon>Bacilli</taxon>
        <taxon>Lactobacillales</taxon>
        <taxon>Lactobacillaceae</taxon>
        <taxon>Companilactobacillus</taxon>
    </lineage>
</organism>
<protein>
    <submittedName>
        <fullName evidence="1">Uncharacterized protein</fullName>
    </submittedName>
</protein>
<evidence type="ECO:0000313" key="1">
    <source>
        <dbReference type="EMBL" id="HIY91325.1"/>
    </source>
</evidence>